<dbReference type="Gene3D" id="3.40.50.2000">
    <property type="entry name" value="Glycogen Phosphorylase B"/>
    <property type="match status" value="2"/>
</dbReference>
<evidence type="ECO:0000256" key="1">
    <source>
        <dbReference type="ARBA" id="ARBA00022676"/>
    </source>
</evidence>
<protein>
    <submittedName>
        <fullName evidence="5">Glycosyltransferase involved in cell wall bisynthesis</fullName>
    </submittedName>
</protein>
<dbReference type="OrthoDB" id="267270at2"/>
<dbReference type="SUPFAM" id="SSF53756">
    <property type="entry name" value="UDP-Glycosyltransferase/glycogen phosphorylase"/>
    <property type="match status" value="1"/>
</dbReference>
<proteinExistence type="predicted"/>
<keyword evidence="1" id="KW-0328">Glycosyltransferase</keyword>
<dbReference type="CDD" id="cd03801">
    <property type="entry name" value="GT4_PimA-like"/>
    <property type="match status" value="1"/>
</dbReference>
<gene>
    <name evidence="5" type="ORF">SAMN05444165_4405</name>
</gene>
<dbReference type="Pfam" id="PF13439">
    <property type="entry name" value="Glyco_transf_4"/>
    <property type="match status" value="1"/>
</dbReference>
<dbReference type="InterPro" id="IPR001296">
    <property type="entry name" value="Glyco_trans_1"/>
</dbReference>
<evidence type="ECO:0000259" key="3">
    <source>
        <dbReference type="Pfam" id="PF00534"/>
    </source>
</evidence>
<feature type="domain" description="Glycosyltransferase subfamily 4-like N-terminal" evidence="4">
    <location>
        <begin position="20"/>
        <end position="225"/>
    </location>
</feature>
<dbReference type="PANTHER" id="PTHR12526:SF510">
    <property type="entry name" value="D-INOSITOL 3-PHOSPHATE GLYCOSYLTRANSFERASE"/>
    <property type="match status" value="1"/>
</dbReference>
<accession>A0A1N6KRI1</accession>
<dbReference type="Pfam" id="PF00534">
    <property type="entry name" value="Glycos_transf_1"/>
    <property type="match status" value="1"/>
</dbReference>
<name>A0A1N6KRI1_9BURK</name>
<dbReference type="RefSeq" id="WP_083640550.1">
    <property type="nucleotide sequence ID" value="NZ_FSRU01000002.1"/>
</dbReference>
<sequence>MTATPPERLVIVNDASIAHGGATALALLEARLMRERGIEVTYIAGDDAANPEFEAHGIATAGLGRARLLQAGAAALREGVYNTGTVRMLNGWMDRHDTPGTVYHVHGWSQILSPSLFAALSRVRERTVITAHDFFLVCPNGAFADYRAGTVCTRVPLGVSCMTRHCDKRHYVHKLWRMARQAVQAQTLRFDPAGPRVLMVHAAMREPLERGGIPAACLQTVPNPVTPWSDTRIAAEHNGEFVFVGRLAPEKGPDLAAAAARRARARLVVIGDGPMMPALRAAYPEVTFCGRLAPEEVARRVRSARALLMPSRYPEPYGLVAAEAMWSGLPVIASRSALLAEDIVGSGAGEVCDPTDEIAFAGAIARIARDDDATRAMSLAGHSATRHVGLSPDAWATRLIAVFADCGHPSRELGESMDAGVSGEPVQSL</sequence>
<evidence type="ECO:0000256" key="2">
    <source>
        <dbReference type="ARBA" id="ARBA00022679"/>
    </source>
</evidence>
<dbReference type="PANTHER" id="PTHR12526">
    <property type="entry name" value="GLYCOSYLTRANSFERASE"/>
    <property type="match status" value="1"/>
</dbReference>
<evidence type="ECO:0000259" key="4">
    <source>
        <dbReference type="Pfam" id="PF13439"/>
    </source>
</evidence>
<dbReference type="GO" id="GO:0016757">
    <property type="term" value="F:glycosyltransferase activity"/>
    <property type="evidence" value="ECO:0007669"/>
    <property type="project" value="UniProtKB-KW"/>
</dbReference>
<evidence type="ECO:0000313" key="5">
    <source>
        <dbReference type="EMBL" id="SIO59130.1"/>
    </source>
</evidence>
<organism evidence="5 6">
    <name type="scientific">Paraburkholderia phenazinium</name>
    <dbReference type="NCBI Taxonomy" id="60549"/>
    <lineage>
        <taxon>Bacteria</taxon>
        <taxon>Pseudomonadati</taxon>
        <taxon>Pseudomonadota</taxon>
        <taxon>Betaproteobacteria</taxon>
        <taxon>Burkholderiales</taxon>
        <taxon>Burkholderiaceae</taxon>
        <taxon>Paraburkholderia</taxon>
    </lineage>
</organism>
<evidence type="ECO:0000313" key="6">
    <source>
        <dbReference type="Proteomes" id="UP000185151"/>
    </source>
</evidence>
<keyword evidence="6" id="KW-1185">Reference proteome</keyword>
<dbReference type="AlphaFoldDB" id="A0A1N6KRI1"/>
<reference evidence="5 6" key="1">
    <citation type="submission" date="2016-11" db="EMBL/GenBank/DDBJ databases">
        <authorList>
            <person name="Jaros S."/>
            <person name="Januszkiewicz K."/>
            <person name="Wedrychowicz H."/>
        </authorList>
    </citation>
    <scope>NUCLEOTIDE SEQUENCE [LARGE SCALE GENOMIC DNA]</scope>
    <source>
        <strain evidence="5 6">GAS95</strain>
    </source>
</reference>
<feature type="domain" description="Glycosyl transferase family 1" evidence="3">
    <location>
        <begin position="239"/>
        <end position="378"/>
    </location>
</feature>
<dbReference type="EMBL" id="FSRU01000002">
    <property type="protein sequence ID" value="SIO59130.1"/>
    <property type="molecule type" value="Genomic_DNA"/>
</dbReference>
<dbReference type="Proteomes" id="UP000185151">
    <property type="component" value="Unassembled WGS sequence"/>
</dbReference>
<keyword evidence="2 5" id="KW-0808">Transferase</keyword>
<dbReference type="InterPro" id="IPR028098">
    <property type="entry name" value="Glyco_trans_4-like_N"/>
</dbReference>